<evidence type="ECO:0000256" key="2">
    <source>
        <dbReference type="ARBA" id="ARBA00022692"/>
    </source>
</evidence>
<feature type="transmembrane region" description="Helical" evidence="6">
    <location>
        <begin position="70"/>
        <end position="91"/>
    </location>
</feature>
<dbReference type="EMBL" id="CP043661">
    <property type="protein sequence ID" value="QNE20606.1"/>
    <property type="molecule type" value="Genomic_DNA"/>
</dbReference>
<dbReference type="KEGG" id="kqi:F1D05_25225"/>
<evidence type="ECO:0000256" key="1">
    <source>
        <dbReference type="ARBA" id="ARBA00004167"/>
    </source>
</evidence>
<evidence type="ECO:0000256" key="3">
    <source>
        <dbReference type="ARBA" id="ARBA00022989"/>
    </source>
</evidence>
<proteinExistence type="predicted"/>
<evidence type="ECO:0000313" key="7">
    <source>
        <dbReference type="EMBL" id="QNE20606.1"/>
    </source>
</evidence>
<dbReference type="InterPro" id="IPR007343">
    <property type="entry name" value="Uncharacterised_pept_Zn_put"/>
</dbReference>
<evidence type="ECO:0000313" key="8">
    <source>
        <dbReference type="Proteomes" id="UP000515563"/>
    </source>
</evidence>
<keyword evidence="2 6" id="KW-0812">Transmembrane</keyword>
<reference evidence="8" key="1">
    <citation type="submission" date="2019-09" db="EMBL/GenBank/DDBJ databases">
        <title>Antimicrobial potential of Antarctic Bacteria.</title>
        <authorList>
            <person name="Benaud N."/>
            <person name="Edwards R.J."/>
            <person name="Ferrari B.C."/>
        </authorList>
    </citation>
    <scope>NUCLEOTIDE SEQUENCE [LARGE SCALE GENOMIC DNA]</scope>
    <source>
        <strain evidence="8">SPB151</strain>
    </source>
</reference>
<keyword evidence="4 6" id="KW-0472">Membrane</keyword>
<organism evidence="7 8">
    <name type="scientific">Kribbella qitaiheensis</name>
    <dbReference type="NCBI Taxonomy" id="1544730"/>
    <lineage>
        <taxon>Bacteria</taxon>
        <taxon>Bacillati</taxon>
        <taxon>Actinomycetota</taxon>
        <taxon>Actinomycetes</taxon>
        <taxon>Propionibacteriales</taxon>
        <taxon>Kribbellaceae</taxon>
        <taxon>Kribbella</taxon>
    </lineage>
</organism>
<name>A0A7G6X2Z1_9ACTN</name>
<dbReference type="PANTHER" id="PTHR30168">
    <property type="entry name" value="PUTATIVE MEMBRANE PROTEIN YPFJ"/>
    <property type="match status" value="1"/>
</dbReference>
<feature type="compositionally biased region" description="Basic residues" evidence="5">
    <location>
        <begin position="55"/>
        <end position="65"/>
    </location>
</feature>
<gene>
    <name evidence="7" type="ORF">F1D05_25225</name>
</gene>
<protein>
    <recommendedName>
        <fullName evidence="9">Metalloprotease</fullName>
    </recommendedName>
</protein>
<comment type="subcellular location">
    <subcellularLocation>
        <location evidence="1">Membrane</location>
        <topology evidence="1">Single-pass membrane protein</topology>
    </subcellularLocation>
</comment>
<dbReference type="GO" id="GO:0016020">
    <property type="term" value="C:membrane"/>
    <property type="evidence" value="ECO:0007669"/>
    <property type="project" value="UniProtKB-SubCell"/>
</dbReference>
<accession>A0A7G6X2Z1</accession>
<dbReference type="AlphaFoldDB" id="A0A7G6X2Z1"/>
<feature type="compositionally biased region" description="Low complexity" evidence="5">
    <location>
        <begin position="110"/>
        <end position="134"/>
    </location>
</feature>
<keyword evidence="3 6" id="KW-1133">Transmembrane helix</keyword>
<reference evidence="7 8" key="2">
    <citation type="journal article" date="2020" name="Microbiol. Resour. Announc.">
        <title>Antarctic desert soil bacteria exhibit high novel natural product potential, evaluated through long-read genome sequencing and comparative genomics.</title>
        <authorList>
            <person name="Benaud N."/>
            <person name="Edwards R.J."/>
            <person name="Amos T.G."/>
            <person name="D'Agostino P.M."/>
            <person name="Gutierrez-Chavez C."/>
            <person name="Montgomery K."/>
            <person name="Nicetic I."/>
            <person name="Ferrari B.C."/>
        </authorList>
    </citation>
    <scope>NUCLEOTIDE SEQUENCE [LARGE SCALE GENOMIC DNA]</scope>
    <source>
        <strain evidence="7 8">SPB151</strain>
    </source>
</reference>
<dbReference type="PANTHER" id="PTHR30168:SF0">
    <property type="entry name" value="INNER MEMBRANE PROTEIN"/>
    <property type="match status" value="1"/>
</dbReference>
<sequence>MSNHDWSEPPGPHPPPGPLPDGSIPLYGSYPLPGMPGGDPALPEVGWGPEFGGGRIKHGGPRTRRRKTGLGISLLLLGGVAVAVVIAAFALRNDGFTAVAPVPGAGLIGPAATPTASQTTPDNPDDSPGTPGDDGASEASMKVVTADAIYSTGAQGSVGCREPQIALSTAGAVKAYYANLIGCLNRVWSSKVGSASHTYTAPRVLFWSGQVQSPCTGGSSVSFYCAASQTIYLKFEDDVKLWTRASDPGNRAFARMWVTYTAGREFAHHVQQLTGILPAAQQLKYDAPDHDTQLELSRRVELQASCLGTAFMGANKTSYGINGLDLTIYRKYVEAQTGDENNRGGPRDHGARASHQYWAARGFTRFNSAYCNTFTASASKVS</sequence>
<dbReference type="Pfam" id="PF04228">
    <property type="entry name" value="Zn_peptidase"/>
    <property type="match status" value="1"/>
</dbReference>
<keyword evidence="8" id="KW-1185">Reference proteome</keyword>
<evidence type="ECO:0008006" key="9">
    <source>
        <dbReference type="Google" id="ProtNLM"/>
    </source>
</evidence>
<dbReference type="RefSeq" id="WP_185443002.1">
    <property type="nucleotide sequence ID" value="NZ_CP043661.1"/>
</dbReference>
<feature type="region of interest" description="Disordered" evidence="5">
    <location>
        <begin position="110"/>
        <end position="138"/>
    </location>
</feature>
<feature type="compositionally biased region" description="Pro residues" evidence="5">
    <location>
        <begin position="9"/>
        <end position="19"/>
    </location>
</feature>
<dbReference type="Proteomes" id="UP000515563">
    <property type="component" value="Chromosome"/>
</dbReference>
<evidence type="ECO:0000256" key="6">
    <source>
        <dbReference type="SAM" id="Phobius"/>
    </source>
</evidence>
<evidence type="ECO:0000256" key="4">
    <source>
        <dbReference type="ARBA" id="ARBA00023136"/>
    </source>
</evidence>
<feature type="region of interest" description="Disordered" evidence="5">
    <location>
        <begin position="1"/>
        <end position="65"/>
    </location>
</feature>
<evidence type="ECO:0000256" key="5">
    <source>
        <dbReference type="SAM" id="MobiDB-lite"/>
    </source>
</evidence>